<name>A0AAW0FDV5_9APHY</name>
<accession>A0AAW0FDV5</accession>
<sequence length="102" mass="11167">MLIASCNLRPSDLLSKVSLPLNQRCTLILNPLVVGSNSSGCSLTSLSVKKDLDRVLVGVIRTSSRGTACHIGYVHDDDDGRHERRMSLRKYEASKVFGRGHS</sequence>
<protein>
    <submittedName>
        <fullName evidence="1">Uncharacterized protein</fullName>
    </submittedName>
</protein>
<reference evidence="1 2" key="1">
    <citation type="submission" date="2022-09" db="EMBL/GenBank/DDBJ databases">
        <authorList>
            <person name="Palmer J.M."/>
        </authorList>
    </citation>
    <scope>NUCLEOTIDE SEQUENCE [LARGE SCALE GENOMIC DNA]</scope>
    <source>
        <strain evidence="1 2">DSM 7382</strain>
    </source>
</reference>
<gene>
    <name evidence="1" type="ORF">QCA50_018098</name>
</gene>
<evidence type="ECO:0000313" key="2">
    <source>
        <dbReference type="Proteomes" id="UP001385951"/>
    </source>
</evidence>
<organism evidence="1 2">
    <name type="scientific">Cerrena zonata</name>
    <dbReference type="NCBI Taxonomy" id="2478898"/>
    <lineage>
        <taxon>Eukaryota</taxon>
        <taxon>Fungi</taxon>
        <taxon>Dikarya</taxon>
        <taxon>Basidiomycota</taxon>
        <taxon>Agaricomycotina</taxon>
        <taxon>Agaricomycetes</taxon>
        <taxon>Polyporales</taxon>
        <taxon>Cerrenaceae</taxon>
        <taxon>Cerrena</taxon>
    </lineage>
</organism>
<proteinExistence type="predicted"/>
<dbReference type="EMBL" id="JASBNA010000065">
    <property type="protein sequence ID" value="KAK7678958.1"/>
    <property type="molecule type" value="Genomic_DNA"/>
</dbReference>
<evidence type="ECO:0000313" key="1">
    <source>
        <dbReference type="EMBL" id="KAK7678958.1"/>
    </source>
</evidence>
<dbReference type="AlphaFoldDB" id="A0AAW0FDV5"/>
<comment type="caution">
    <text evidence="1">The sequence shown here is derived from an EMBL/GenBank/DDBJ whole genome shotgun (WGS) entry which is preliminary data.</text>
</comment>
<keyword evidence="2" id="KW-1185">Reference proteome</keyword>
<dbReference type="Proteomes" id="UP001385951">
    <property type="component" value="Unassembled WGS sequence"/>
</dbReference>